<protein>
    <submittedName>
        <fullName evidence="3">Phasin family protein</fullName>
    </submittedName>
</protein>
<dbReference type="Pfam" id="PF09361">
    <property type="entry name" value="Phasin_2"/>
    <property type="match status" value="1"/>
</dbReference>
<dbReference type="InterPro" id="IPR018968">
    <property type="entry name" value="Phasin"/>
</dbReference>
<dbReference type="RefSeq" id="WP_332082058.1">
    <property type="nucleotide sequence ID" value="NZ_JAZHYN010000030.1"/>
</dbReference>
<reference evidence="3 4" key="1">
    <citation type="submission" date="2024-02" db="EMBL/GenBank/DDBJ databases">
        <authorList>
            <person name="Grouzdev D."/>
        </authorList>
    </citation>
    <scope>NUCLEOTIDE SEQUENCE [LARGE SCALE GENOMIC DNA]</scope>
    <source>
        <strain evidence="3 4">9N</strain>
    </source>
</reference>
<organism evidence="3 4">
    <name type="scientific">Methylocystis borbori</name>
    <dbReference type="NCBI Taxonomy" id="3118750"/>
    <lineage>
        <taxon>Bacteria</taxon>
        <taxon>Pseudomonadati</taxon>
        <taxon>Pseudomonadota</taxon>
        <taxon>Alphaproteobacteria</taxon>
        <taxon>Hyphomicrobiales</taxon>
        <taxon>Methylocystaceae</taxon>
        <taxon>Methylocystis</taxon>
    </lineage>
</organism>
<comment type="caution">
    <text evidence="3">The sequence shown here is derived from an EMBL/GenBank/DDBJ whole genome shotgun (WGS) entry which is preliminary data.</text>
</comment>
<evidence type="ECO:0000313" key="3">
    <source>
        <dbReference type="EMBL" id="MEF3367026.1"/>
    </source>
</evidence>
<proteinExistence type="predicted"/>
<feature type="compositionally biased region" description="Low complexity" evidence="1">
    <location>
        <begin position="13"/>
        <end position="31"/>
    </location>
</feature>
<sequence length="156" mass="16140">MATPTNASPKSKPAPAETPAVAETLTETAPAPVIPPAAAPATASPAAPAAPPVAAPTTALTTVASQIVAPDAAGETFDPALWQKKSFDLWTENLTAFFDFAERLAKAKTLEEVTDLHARFVTERLESVTRQSTELLTLAQRLASLPVAPLCGARAA</sequence>
<gene>
    <name evidence="3" type="ORF">V3H18_10825</name>
</gene>
<feature type="region of interest" description="Disordered" evidence="1">
    <location>
        <begin position="1"/>
        <end position="54"/>
    </location>
</feature>
<dbReference type="Proteomes" id="UP001350748">
    <property type="component" value="Unassembled WGS sequence"/>
</dbReference>
<evidence type="ECO:0000313" key="4">
    <source>
        <dbReference type="Proteomes" id="UP001350748"/>
    </source>
</evidence>
<name>A0ABU7XI12_9HYPH</name>
<dbReference type="EMBL" id="JAZHYN010000030">
    <property type="protein sequence ID" value="MEF3367026.1"/>
    <property type="molecule type" value="Genomic_DNA"/>
</dbReference>
<evidence type="ECO:0000256" key="1">
    <source>
        <dbReference type="SAM" id="MobiDB-lite"/>
    </source>
</evidence>
<keyword evidence="4" id="KW-1185">Reference proteome</keyword>
<accession>A0ABU7XI12</accession>
<feature type="domain" description="Phasin" evidence="2">
    <location>
        <begin position="85"/>
        <end position="143"/>
    </location>
</feature>
<evidence type="ECO:0000259" key="2">
    <source>
        <dbReference type="Pfam" id="PF09361"/>
    </source>
</evidence>